<dbReference type="InterPro" id="IPR003749">
    <property type="entry name" value="ThiS/MoaD-like"/>
</dbReference>
<dbReference type="PANTHER" id="PTHR38031:SF1">
    <property type="entry name" value="SULFUR CARRIER PROTEIN CYSO"/>
    <property type="match status" value="1"/>
</dbReference>
<comment type="caution">
    <text evidence="1">The sequence shown here is derived from an EMBL/GenBank/DDBJ whole genome shotgun (WGS) entry which is preliminary data.</text>
</comment>
<evidence type="ECO:0000313" key="2">
    <source>
        <dbReference type="Proteomes" id="UP001500416"/>
    </source>
</evidence>
<organism evidence="1 2">
    <name type="scientific">Saccharothrix mutabilis subsp. mutabilis</name>
    <dbReference type="NCBI Taxonomy" id="66855"/>
    <lineage>
        <taxon>Bacteria</taxon>
        <taxon>Bacillati</taxon>
        <taxon>Actinomycetota</taxon>
        <taxon>Actinomycetes</taxon>
        <taxon>Pseudonocardiales</taxon>
        <taxon>Pseudonocardiaceae</taxon>
        <taxon>Saccharothrix</taxon>
    </lineage>
</organism>
<dbReference type="Gene3D" id="3.10.20.30">
    <property type="match status" value="1"/>
</dbReference>
<evidence type="ECO:0000313" key="1">
    <source>
        <dbReference type="EMBL" id="GAA0253509.1"/>
    </source>
</evidence>
<gene>
    <name evidence="1" type="ORF">GCM10010492_62710</name>
</gene>
<dbReference type="PANTHER" id="PTHR38031">
    <property type="entry name" value="SULFUR CARRIER PROTEIN SLR0821-RELATED"/>
    <property type="match status" value="1"/>
</dbReference>
<reference evidence="1 2" key="1">
    <citation type="journal article" date="2019" name="Int. J. Syst. Evol. Microbiol.">
        <title>The Global Catalogue of Microorganisms (GCM) 10K type strain sequencing project: providing services to taxonomists for standard genome sequencing and annotation.</title>
        <authorList>
            <consortium name="The Broad Institute Genomics Platform"/>
            <consortium name="The Broad Institute Genome Sequencing Center for Infectious Disease"/>
            <person name="Wu L."/>
            <person name="Ma J."/>
        </authorList>
    </citation>
    <scope>NUCLEOTIDE SEQUENCE [LARGE SCALE GENOMIC DNA]</scope>
    <source>
        <strain evidence="1 2">JCM 3380</strain>
    </source>
</reference>
<sequence length="94" mass="10429">MKVTVLLPGVLRPAAANRSSLELDLPEPATLGAVLDELSTRYPLLDRRLRDERSTLRRYVNFYVDGEECRRLDGPGTVLRPNAEIRILPSVAGG</sequence>
<dbReference type="InterPro" id="IPR012675">
    <property type="entry name" value="Beta-grasp_dom_sf"/>
</dbReference>
<dbReference type="Pfam" id="PF02597">
    <property type="entry name" value="ThiS"/>
    <property type="match status" value="1"/>
</dbReference>
<name>A0ABN0UKE1_9PSEU</name>
<dbReference type="EMBL" id="BAAABU010000021">
    <property type="protein sequence ID" value="GAA0253509.1"/>
    <property type="molecule type" value="Genomic_DNA"/>
</dbReference>
<dbReference type="RefSeq" id="WP_343937716.1">
    <property type="nucleotide sequence ID" value="NZ_BAAABU010000021.1"/>
</dbReference>
<protein>
    <submittedName>
        <fullName evidence="1">MoaD/ThiS family protein</fullName>
    </submittedName>
</protein>
<dbReference type="InterPro" id="IPR052045">
    <property type="entry name" value="Sulfur_Carrier/Prot_Modifier"/>
</dbReference>
<dbReference type="Proteomes" id="UP001500416">
    <property type="component" value="Unassembled WGS sequence"/>
</dbReference>
<keyword evidence="2" id="KW-1185">Reference proteome</keyword>
<dbReference type="SUPFAM" id="SSF54285">
    <property type="entry name" value="MoaD/ThiS"/>
    <property type="match status" value="1"/>
</dbReference>
<proteinExistence type="predicted"/>
<dbReference type="InterPro" id="IPR016155">
    <property type="entry name" value="Mopterin_synth/thiamin_S_b"/>
</dbReference>
<accession>A0ABN0UKE1</accession>